<dbReference type="AlphaFoldDB" id="A0A9X3I2C8"/>
<proteinExistence type="predicted"/>
<keyword evidence="1" id="KW-0472">Membrane</keyword>
<reference evidence="2" key="1">
    <citation type="submission" date="2022-11" db="EMBL/GenBank/DDBJ databases">
        <title>Salinimicrobium profundisediminis sp. nov., isolated from deep-sea sediment of the Mariana Trench.</title>
        <authorList>
            <person name="Fu H."/>
        </authorList>
    </citation>
    <scope>NUCLEOTIDE SEQUENCE</scope>
    <source>
        <strain evidence="2">MT39</strain>
    </source>
</reference>
<evidence type="ECO:0000313" key="2">
    <source>
        <dbReference type="EMBL" id="MCX2839494.1"/>
    </source>
</evidence>
<protein>
    <submittedName>
        <fullName evidence="2">Uncharacterized protein</fullName>
    </submittedName>
</protein>
<sequence>MDTASTLMGLGLLILFIAPVGYLVYNQSHKEKKRAKKMAFLASKKGYNLDETENTHGLSIGLDKTAGKFLLLRSAEKADLQEIDLKDLMKIEIIKIDEDEKNTQALDEIREISLLLKSKSNEDKRLIFYAEEEDPVTEKNNRLDRAIKWQKALQKYCKS</sequence>
<dbReference type="EMBL" id="JAPJDA010000028">
    <property type="protein sequence ID" value="MCX2839494.1"/>
    <property type="molecule type" value="Genomic_DNA"/>
</dbReference>
<name>A0A9X3I2C8_9FLAO</name>
<dbReference type="Proteomes" id="UP001148482">
    <property type="component" value="Unassembled WGS sequence"/>
</dbReference>
<evidence type="ECO:0000256" key="1">
    <source>
        <dbReference type="SAM" id="Phobius"/>
    </source>
</evidence>
<keyword evidence="1" id="KW-0812">Transmembrane</keyword>
<keyword evidence="1" id="KW-1133">Transmembrane helix</keyword>
<comment type="caution">
    <text evidence="2">The sequence shown here is derived from an EMBL/GenBank/DDBJ whole genome shotgun (WGS) entry which is preliminary data.</text>
</comment>
<gene>
    <name evidence="2" type="ORF">OQ279_15205</name>
</gene>
<keyword evidence="3" id="KW-1185">Reference proteome</keyword>
<feature type="transmembrane region" description="Helical" evidence="1">
    <location>
        <begin position="6"/>
        <end position="25"/>
    </location>
</feature>
<accession>A0A9X3I2C8</accession>
<evidence type="ECO:0000313" key="3">
    <source>
        <dbReference type="Proteomes" id="UP001148482"/>
    </source>
</evidence>
<organism evidence="2 3">
    <name type="scientific">Salinimicrobium profundisediminis</name>
    <dbReference type="NCBI Taxonomy" id="2994553"/>
    <lineage>
        <taxon>Bacteria</taxon>
        <taxon>Pseudomonadati</taxon>
        <taxon>Bacteroidota</taxon>
        <taxon>Flavobacteriia</taxon>
        <taxon>Flavobacteriales</taxon>
        <taxon>Flavobacteriaceae</taxon>
        <taxon>Salinimicrobium</taxon>
    </lineage>
</organism>
<dbReference type="RefSeq" id="WP_266070855.1">
    <property type="nucleotide sequence ID" value="NZ_JAPJDA010000028.1"/>
</dbReference>